<comment type="caution">
    <text evidence="1">The sequence shown here is derived from an EMBL/GenBank/DDBJ whole genome shotgun (WGS) entry which is preliminary data.</text>
</comment>
<dbReference type="AlphaFoldDB" id="A0A9Q3HCA1"/>
<evidence type="ECO:0000313" key="1">
    <source>
        <dbReference type="EMBL" id="MBW0496825.1"/>
    </source>
</evidence>
<gene>
    <name evidence="1" type="ORF">O181_036540</name>
</gene>
<dbReference type="EMBL" id="AVOT02013848">
    <property type="protein sequence ID" value="MBW0496825.1"/>
    <property type="molecule type" value="Genomic_DNA"/>
</dbReference>
<protein>
    <submittedName>
        <fullName evidence="1">Uncharacterized protein</fullName>
    </submittedName>
</protein>
<proteinExistence type="predicted"/>
<dbReference type="Proteomes" id="UP000765509">
    <property type="component" value="Unassembled WGS sequence"/>
</dbReference>
<organism evidence="1 2">
    <name type="scientific">Austropuccinia psidii MF-1</name>
    <dbReference type="NCBI Taxonomy" id="1389203"/>
    <lineage>
        <taxon>Eukaryota</taxon>
        <taxon>Fungi</taxon>
        <taxon>Dikarya</taxon>
        <taxon>Basidiomycota</taxon>
        <taxon>Pucciniomycotina</taxon>
        <taxon>Pucciniomycetes</taxon>
        <taxon>Pucciniales</taxon>
        <taxon>Sphaerophragmiaceae</taxon>
        <taxon>Austropuccinia</taxon>
    </lineage>
</organism>
<name>A0A9Q3HCA1_9BASI</name>
<reference evidence="1" key="1">
    <citation type="submission" date="2021-03" db="EMBL/GenBank/DDBJ databases">
        <title>Draft genome sequence of rust myrtle Austropuccinia psidii MF-1, a brazilian biotype.</title>
        <authorList>
            <person name="Quecine M.C."/>
            <person name="Pachon D.M.R."/>
            <person name="Bonatelli M.L."/>
            <person name="Correr F.H."/>
            <person name="Franceschini L.M."/>
            <person name="Leite T.F."/>
            <person name="Margarido G.R.A."/>
            <person name="Almeida C.A."/>
            <person name="Ferrarezi J.A."/>
            <person name="Labate C.A."/>
        </authorList>
    </citation>
    <scope>NUCLEOTIDE SEQUENCE</scope>
    <source>
        <strain evidence="1">MF-1</strain>
    </source>
</reference>
<dbReference type="OrthoDB" id="3419692at2759"/>
<evidence type="ECO:0000313" key="2">
    <source>
        <dbReference type="Proteomes" id="UP000765509"/>
    </source>
</evidence>
<accession>A0A9Q3HCA1</accession>
<sequence>MPVQHSPPAIQKVSQARAQAVLTATPRGPLDSTPEVPQLRAQFRRRSTIQEGRKREMKIKFFFSSCTGGPTLAHSNQPVSHHSEPSLLSINKQMTQIMTNLQAASLFEATRPPAFKTPSMKAPECFVETQPFRVRFFTQSCQLIFHNDLKNFSKDRNKSLEATSFHIDFI</sequence>
<keyword evidence="2" id="KW-1185">Reference proteome</keyword>